<gene>
    <name evidence="2" type="ORF">JK636_04385</name>
</gene>
<evidence type="ECO:0000313" key="2">
    <source>
        <dbReference type="EMBL" id="MBL4934993.1"/>
    </source>
</evidence>
<protein>
    <submittedName>
        <fullName evidence="2">Glycosyltransferase</fullName>
    </submittedName>
</protein>
<feature type="domain" description="Glycosyltransferase 2-like" evidence="1">
    <location>
        <begin position="36"/>
        <end position="136"/>
    </location>
</feature>
<comment type="caution">
    <text evidence="2">The sequence shown here is derived from an EMBL/GenBank/DDBJ whole genome shotgun (WGS) entry which is preliminary data.</text>
</comment>
<dbReference type="SUPFAM" id="SSF53448">
    <property type="entry name" value="Nucleotide-diphospho-sugar transferases"/>
    <property type="match status" value="1"/>
</dbReference>
<dbReference type="Proteomes" id="UP000632377">
    <property type="component" value="Unassembled WGS sequence"/>
</dbReference>
<proteinExistence type="predicted"/>
<sequence length="277" mass="32266">MYKVKVEILCAAMHQKDLSKYKEMNIQTDMVLANQDNRYEYVEEKINNNMVKMITTPYRGVGKNRNTALLHSSGDILMFSDDDIVYVDGYAEGVVKAFEELPDADMIVFNCIKHSNNSRGRIGKVSRVRLWNFMRYGTVSFVIKKEAVLKYNLNFSQLFGGGSRYCSGEDNLFLREALKKNLKVYSHPFTIAHINQGPSTWFEGFNKKYFYDNGAWLQAAFPILRHLLVWYFVLKFAKKTNLSRMDTLRLQYSGMKAFKKGLSYDEWHLEKIPQSIM</sequence>
<name>A0ABS1T6M3_9CLOT</name>
<organism evidence="2 3">
    <name type="scientific">Clostridium rhizosphaerae</name>
    <dbReference type="NCBI Taxonomy" id="2803861"/>
    <lineage>
        <taxon>Bacteria</taxon>
        <taxon>Bacillati</taxon>
        <taxon>Bacillota</taxon>
        <taxon>Clostridia</taxon>
        <taxon>Eubacteriales</taxon>
        <taxon>Clostridiaceae</taxon>
        <taxon>Clostridium</taxon>
    </lineage>
</organism>
<dbReference type="CDD" id="cd00761">
    <property type="entry name" value="Glyco_tranf_GTA_type"/>
    <property type="match status" value="1"/>
</dbReference>
<dbReference type="EMBL" id="JAESWC010000002">
    <property type="protein sequence ID" value="MBL4934993.1"/>
    <property type="molecule type" value="Genomic_DNA"/>
</dbReference>
<keyword evidence="3" id="KW-1185">Reference proteome</keyword>
<accession>A0ABS1T6M3</accession>
<dbReference type="Gene3D" id="3.90.550.10">
    <property type="entry name" value="Spore Coat Polysaccharide Biosynthesis Protein SpsA, Chain A"/>
    <property type="match status" value="1"/>
</dbReference>
<evidence type="ECO:0000313" key="3">
    <source>
        <dbReference type="Proteomes" id="UP000632377"/>
    </source>
</evidence>
<dbReference type="InterPro" id="IPR001173">
    <property type="entry name" value="Glyco_trans_2-like"/>
</dbReference>
<dbReference type="Pfam" id="PF00535">
    <property type="entry name" value="Glycos_transf_2"/>
    <property type="match status" value="1"/>
</dbReference>
<evidence type="ECO:0000259" key="1">
    <source>
        <dbReference type="Pfam" id="PF00535"/>
    </source>
</evidence>
<dbReference type="InterPro" id="IPR029044">
    <property type="entry name" value="Nucleotide-diphossugar_trans"/>
</dbReference>
<reference evidence="2 3" key="1">
    <citation type="submission" date="2021-01" db="EMBL/GenBank/DDBJ databases">
        <title>Genome public.</title>
        <authorList>
            <person name="Liu C."/>
            <person name="Sun Q."/>
        </authorList>
    </citation>
    <scope>NUCLEOTIDE SEQUENCE [LARGE SCALE GENOMIC DNA]</scope>
    <source>
        <strain evidence="2 3">YIM B02515</strain>
    </source>
</reference>